<reference evidence="1 2" key="1">
    <citation type="submission" date="2019-12" db="EMBL/GenBank/DDBJ databases">
        <title>Genome sequence of Streptomyces bambusae.</title>
        <authorList>
            <person name="Bansal K."/>
            <person name="Choksket S."/>
            <person name="Korpole S."/>
            <person name="Patil P.B."/>
        </authorList>
    </citation>
    <scope>NUCLEOTIDE SEQUENCE [LARGE SCALE GENOMIC DNA]</scope>
    <source>
        <strain evidence="1 2">SK60</strain>
    </source>
</reference>
<dbReference type="RefSeq" id="WP_219666010.1">
    <property type="nucleotide sequence ID" value="NZ_WTFF01000044.1"/>
</dbReference>
<keyword evidence="2" id="KW-1185">Reference proteome</keyword>
<dbReference type="EMBL" id="WTFF01000044">
    <property type="protein sequence ID" value="MBW5482083.1"/>
    <property type="molecule type" value="Genomic_DNA"/>
</dbReference>
<evidence type="ECO:0000313" key="2">
    <source>
        <dbReference type="Proteomes" id="UP000812013"/>
    </source>
</evidence>
<protein>
    <submittedName>
        <fullName evidence="1">Uncharacterized protein</fullName>
    </submittedName>
</protein>
<accession>A0ABS6Z2U9</accession>
<proteinExistence type="predicted"/>
<gene>
    <name evidence="1" type="ORF">GPJ59_09355</name>
</gene>
<comment type="caution">
    <text evidence="1">The sequence shown here is derived from an EMBL/GenBank/DDBJ whole genome shotgun (WGS) entry which is preliminary data.</text>
</comment>
<evidence type="ECO:0000313" key="1">
    <source>
        <dbReference type="EMBL" id="MBW5482083.1"/>
    </source>
</evidence>
<sequence>MSDQSEREGQLALAGLSVQPAVAVPAGAVPPAVAGQMMSVLPGDTRSEAWVDVEDPLLHEKANSDWYRLSVTNGLFKEEDPTFFIALRPPGEEGPSRWTCVTLQDPWDIMGKGAAGILGSSYGRPEFLTLSRDGSVLCCGTTSQFSIGTVVVTSPERQEVLRRFARYLSIADIGHPESRAAAKRWLDSTE</sequence>
<organism evidence="1 2">
    <name type="scientific">Streptomyces bambusae</name>
    <dbReference type="NCBI Taxonomy" id="1550616"/>
    <lineage>
        <taxon>Bacteria</taxon>
        <taxon>Bacillati</taxon>
        <taxon>Actinomycetota</taxon>
        <taxon>Actinomycetes</taxon>
        <taxon>Kitasatosporales</taxon>
        <taxon>Streptomycetaceae</taxon>
        <taxon>Streptomyces</taxon>
    </lineage>
</organism>
<dbReference type="Proteomes" id="UP000812013">
    <property type="component" value="Unassembled WGS sequence"/>
</dbReference>
<name>A0ABS6Z2U9_9ACTN</name>